<keyword evidence="3" id="KW-1185">Reference proteome</keyword>
<accession>A0ABT2NCV2</accession>
<reference evidence="2 3" key="1">
    <citation type="journal article" date="2022" name="Front. Microbiol.">
        <title>High genomic differentiation and limited gene flow indicate recent cryptic speciation within the genus Laspinema (cyanobacteria).</title>
        <authorList>
            <person name="Stanojkovic A."/>
            <person name="Skoupy S."/>
            <person name="Skaloud P."/>
            <person name="Dvorak P."/>
        </authorList>
    </citation>
    <scope>NUCLEOTIDE SEQUENCE [LARGE SCALE GENOMIC DNA]</scope>
    <source>
        <strain evidence="2 3">D3b</strain>
    </source>
</reference>
<name>A0ABT2NCV2_9CYAN</name>
<feature type="compositionally biased region" description="Polar residues" evidence="1">
    <location>
        <begin position="196"/>
        <end position="207"/>
    </location>
</feature>
<dbReference type="EMBL" id="JAMXFA010000037">
    <property type="protein sequence ID" value="MCT7980402.1"/>
    <property type="molecule type" value="Genomic_DNA"/>
</dbReference>
<feature type="region of interest" description="Disordered" evidence="1">
    <location>
        <begin position="185"/>
        <end position="210"/>
    </location>
</feature>
<evidence type="ECO:0000256" key="1">
    <source>
        <dbReference type="SAM" id="MobiDB-lite"/>
    </source>
</evidence>
<feature type="region of interest" description="Disordered" evidence="1">
    <location>
        <begin position="140"/>
        <end position="161"/>
    </location>
</feature>
<dbReference type="RefSeq" id="WP_261236823.1">
    <property type="nucleotide sequence ID" value="NZ_JAMXFA010000037.1"/>
</dbReference>
<sequence length="588" mass="66473">MNQIPISSSEALAFQNNYQEMLKLMTELIGQRILKSAPSRPNDNLKIYENSHLIYGRDEEGVFRDELSGLVGRILDPERVDRLRQLRATPVGEVVPESPNILVVLNEQVVLKSDETGRVLMNHWNPNLEEAHQSEVVAETSGVSQADRRSNSIPAKEPELTDFDGFEPEVAFDDEDENFLEAVESPQSEVVAETPGVSQADRSSNSIPAKEPELTDFDEFEPAVVFYEDENFLRAVEAGPPEFEDSWDYLDLESVASHPNPTHYTLEDRNEVLGNPEGLEKAIAEGPPPDDGFATILEPLEPMESPTEEIGVAQIHQQINQLPDEFGALKKMLLLQSRQITTLSEQVQQLNQKQTSDDFSLWIEERTQSPQDLGWWQRSYQVVQEIRERWQFYSQSQQSARSLHELFHRYSDGEMYRGSQYQISKQGTFYSLTDSQDQLLARWQETPLGIQVGQSQLSESVHQAIEKMRSQLLEGKTPSGDFAPDGSSDARYLARVDRVVQTLVRYAQANGGKVEIAGRFHYRWMASAQGQVRIDRANGDGTLLVKSQGRLQSRLNEADLRYFEQMVPALTQKSAATATRKSGANLER</sequence>
<proteinExistence type="predicted"/>
<dbReference type="Proteomes" id="UP001525961">
    <property type="component" value="Unassembled WGS sequence"/>
</dbReference>
<protein>
    <submittedName>
        <fullName evidence="2">Uncharacterized protein</fullName>
    </submittedName>
</protein>
<evidence type="ECO:0000313" key="3">
    <source>
        <dbReference type="Proteomes" id="UP001525961"/>
    </source>
</evidence>
<comment type="caution">
    <text evidence="2">The sequence shown here is derived from an EMBL/GenBank/DDBJ whole genome shotgun (WGS) entry which is preliminary data.</text>
</comment>
<evidence type="ECO:0000313" key="2">
    <source>
        <dbReference type="EMBL" id="MCT7980402.1"/>
    </source>
</evidence>
<organism evidence="2 3">
    <name type="scientific">Laspinema olomoucense D3b</name>
    <dbReference type="NCBI Taxonomy" id="2953688"/>
    <lineage>
        <taxon>Bacteria</taxon>
        <taxon>Bacillati</taxon>
        <taxon>Cyanobacteriota</taxon>
        <taxon>Cyanophyceae</taxon>
        <taxon>Oscillatoriophycideae</taxon>
        <taxon>Oscillatoriales</taxon>
        <taxon>Laspinemataceae</taxon>
        <taxon>Laspinema</taxon>
        <taxon>Laspinema olomoucense</taxon>
    </lineage>
</organism>
<gene>
    <name evidence="2" type="ORF">NG792_22015</name>
</gene>